<gene>
    <name evidence="7" type="primary">aroQ</name>
    <name evidence="11" type="ORF">ADL28_23755</name>
</gene>
<comment type="catalytic activity">
    <reaction evidence="1 7">
        <text>3-dehydroquinate = 3-dehydroshikimate + H2O</text>
        <dbReference type="Rhea" id="RHEA:21096"/>
        <dbReference type="ChEBI" id="CHEBI:15377"/>
        <dbReference type="ChEBI" id="CHEBI:16630"/>
        <dbReference type="ChEBI" id="CHEBI:32364"/>
        <dbReference type="EC" id="4.2.1.10"/>
    </reaction>
</comment>
<feature type="site" description="Transition state stabilizer" evidence="7 9">
    <location>
        <position position="17"/>
    </location>
</feature>
<dbReference type="InterPro" id="IPR001874">
    <property type="entry name" value="DHquinase_II"/>
</dbReference>
<dbReference type="SUPFAM" id="SSF52304">
    <property type="entry name" value="Type II 3-dehydroquinate dehydratase"/>
    <property type="match status" value="1"/>
</dbReference>
<dbReference type="GO" id="GO:0009423">
    <property type="term" value="P:chorismate biosynthetic process"/>
    <property type="evidence" value="ECO:0007669"/>
    <property type="project" value="UniProtKB-UniRule"/>
</dbReference>
<evidence type="ECO:0000256" key="2">
    <source>
        <dbReference type="ARBA" id="ARBA00004902"/>
    </source>
</evidence>
<keyword evidence="7" id="KW-0057">Aromatic amino acid biosynthesis</keyword>
<dbReference type="AlphaFoldDB" id="A0A0X3W7V9"/>
<dbReference type="Pfam" id="PF01220">
    <property type="entry name" value="DHquinase_II"/>
    <property type="match status" value="1"/>
</dbReference>
<dbReference type="OrthoDB" id="9790793at2"/>
<keyword evidence="7" id="KW-0028">Amino-acid biosynthesis</keyword>
<dbReference type="HAMAP" id="MF_00169">
    <property type="entry name" value="AroQ"/>
    <property type="match status" value="1"/>
</dbReference>
<evidence type="ECO:0000256" key="7">
    <source>
        <dbReference type="HAMAP-Rule" id="MF_00169"/>
    </source>
</evidence>
<dbReference type="EMBL" id="LLZJ01000310">
    <property type="protein sequence ID" value="KUL52692.1"/>
    <property type="molecule type" value="Genomic_DNA"/>
</dbReference>
<evidence type="ECO:0000313" key="11">
    <source>
        <dbReference type="EMBL" id="KUL52692.1"/>
    </source>
</evidence>
<feature type="region of interest" description="Disordered" evidence="10">
    <location>
        <begin position="1"/>
        <end position="20"/>
    </location>
</feature>
<evidence type="ECO:0000256" key="3">
    <source>
        <dbReference type="ARBA" id="ARBA00011037"/>
    </source>
</evidence>
<evidence type="ECO:0000256" key="4">
    <source>
        <dbReference type="ARBA" id="ARBA00011193"/>
    </source>
</evidence>
<dbReference type="PANTHER" id="PTHR21272">
    <property type="entry name" value="CATABOLIC 3-DEHYDROQUINASE"/>
    <property type="match status" value="1"/>
</dbReference>
<dbReference type="RefSeq" id="WP_059145775.1">
    <property type="nucleotide sequence ID" value="NZ_LLZJ01000310.1"/>
</dbReference>
<dbReference type="Proteomes" id="UP000053413">
    <property type="component" value="Unassembled WGS sequence"/>
</dbReference>
<feature type="active site" description="Proton acceptor" evidence="7 8">
    <location>
        <position position="22"/>
    </location>
</feature>
<evidence type="ECO:0000313" key="12">
    <source>
        <dbReference type="Proteomes" id="UP000053413"/>
    </source>
</evidence>
<organism evidence="11 12">
    <name type="scientific">Streptomyces violaceusniger</name>
    <dbReference type="NCBI Taxonomy" id="68280"/>
    <lineage>
        <taxon>Bacteria</taxon>
        <taxon>Bacillati</taxon>
        <taxon>Actinomycetota</taxon>
        <taxon>Actinomycetes</taxon>
        <taxon>Kitasatosporales</taxon>
        <taxon>Streptomycetaceae</taxon>
        <taxon>Streptomyces</taxon>
        <taxon>Streptomyces violaceusniger group</taxon>
    </lineage>
</organism>
<dbReference type="UniPathway" id="UPA00053">
    <property type="reaction ID" value="UER00086"/>
</dbReference>
<evidence type="ECO:0000256" key="6">
    <source>
        <dbReference type="ARBA" id="ARBA00023239"/>
    </source>
</evidence>
<name>A0A0X3W7V9_STRVO</name>
<comment type="pathway">
    <text evidence="2 7">Metabolic intermediate biosynthesis; chorismate biosynthesis; chorismate from D-erythrose 4-phosphate and phosphoenolpyruvate: step 3/7.</text>
</comment>
<evidence type="ECO:0000256" key="10">
    <source>
        <dbReference type="SAM" id="MobiDB-lite"/>
    </source>
</evidence>
<comment type="subunit">
    <text evidence="4 7">Homododecamer.</text>
</comment>
<evidence type="ECO:0000256" key="9">
    <source>
        <dbReference type="PIRSR" id="PIRSR001399-3"/>
    </source>
</evidence>
<sequence>MAEPLLNGPNLARPGRRRPETYGTTALAGIEEMAVKAVPGHTVRAVRDACEGALVRAAGDRAGAIVDPGAPMMAGRSLRDALESFPAPWIEVHLSNVGAREDFRHHSALSPPASGVIAGLGAAGYRVAAPAPPAKIEG</sequence>
<dbReference type="GO" id="GO:0019631">
    <property type="term" value="P:quinate catabolic process"/>
    <property type="evidence" value="ECO:0007669"/>
    <property type="project" value="TreeGrafter"/>
</dbReference>
<dbReference type="CDD" id="cd00466">
    <property type="entry name" value="DHQase_II"/>
    <property type="match status" value="1"/>
</dbReference>
<comment type="caution">
    <text evidence="7">Lacks conserved residue(s) required for the propagation of feature annotation.</text>
</comment>
<dbReference type="Gene3D" id="3.40.50.9100">
    <property type="entry name" value="Dehydroquinase, class II"/>
    <property type="match status" value="1"/>
</dbReference>
<reference evidence="12" key="1">
    <citation type="submission" date="2015-10" db="EMBL/GenBank/DDBJ databases">
        <authorList>
            <person name="Ju K.-S."/>
            <person name="Doroghazi J.R."/>
            <person name="Metcalf W.W."/>
        </authorList>
    </citation>
    <scope>NUCLEOTIDE SEQUENCE [LARGE SCALE GENOMIC DNA]</scope>
    <source>
        <strain evidence="12">NRRL F-8817</strain>
    </source>
</reference>
<protein>
    <recommendedName>
        <fullName evidence="5 7">3-dehydroquinate dehydratase</fullName>
        <shortName evidence="7">3-dehydroquinase</shortName>
        <ecNumber evidence="5 7">4.2.1.10</ecNumber>
    </recommendedName>
    <alternativeName>
        <fullName evidence="7">Type II DHQase</fullName>
    </alternativeName>
</protein>
<dbReference type="GO" id="GO:0009073">
    <property type="term" value="P:aromatic amino acid family biosynthetic process"/>
    <property type="evidence" value="ECO:0007669"/>
    <property type="project" value="UniProtKB-KW"/>
</dbReference>
<feature type="binding site" evidence="7">
    <location>
        <position position="104"/>
    </location>
    <ligand>
        <name>substrate</name>
    </ligand>
</feature>
<comment type="caution">
    <text evidence="11">The sequence shown here is derived from an EMBL/GenBank/DDBJ whole genome shotgun (WGS) entry which is preliminary data.</text>
</comment>
<dbReference type="EC" id="4.2.1.10" evidence="5 7"/>
<dbReference type="PANTHER" id="PTHR21272:SF3">
    <property type="entry name" value="CATABOLIC 3-DEHYDROQUINASE"/>
    <property type="match status" value="1"/>
</dbReference>
<evidence type="ECO:0000256" key="1">
    <source>
        <dbReference type="ARBA" id="ARBA00001864"/>
    </source>
</evidence>
<evidence type="ECO:0000256" key="5">
    <source>
        <dbReference type="ARBA" id="ARBA00012060"/>
    </source>
</evidence>
<keyword evidence="6 7" id="KW-0456">Lyase</keyword>
<dbReference type="GO" id="GO:0008652">
    <property type="term" value="P:amino acid biosynthetic process"/>
    <property type="evidence" value="ECO:0007669"/>
    <property type="project" value="UniProtKB-KW"/>
</dbReference>
<dbReference type="PIRSF" id="PIRSF001399">
    <property type="entry name" value="DHquinase_II"/>
    <property type="match status" value="1"/>
</dbReference>
<comment type="similarity">
    <text evidence="3 7">Belongs to the type-II 3-dehydroquinase family.</text>
</comment>
<feature type="active site" description="Proton donor" evidence="7 8">
    <location>
        <position position="93"/>
    </location>
</feature>
<feature type="binding site" evidence="7">
    <location>
        <begin position="94"/>
        <end position="95"/>
    </location>
    <ligand>
        <name>substrate</name>
    </ligand>
</feature>
<evidence type="ECO:0000256" key="8">
    <source>
        <dbReference type="PIRSR" id="PIRSR001399-1"/>
    </source>
</evidence>
<dbReference type="InterPro" id="IPR036441">
    <property type="entry name" value="DHquinase_II_sf"/>
</dbReference>
<accession>A0A0X3W7V9</accession>
<feature type="binding site" evidence="7">
    <location>
        <position position="80"/>
    </location>
    <ligand>
        <name>substrate</name>
    </ligand>
</feature>
<comment type="function">
    <text evidence="7">Catalyzes a trans-dehydration via an enolate intermediate.</text>
</comment>
<dbReference type="GO" id="GO:0003855">
    <property type="term" value="F:3-dehydroquinate dehydratase activity"/>
    <property type="evidence" value="ECO:0007669"/>
    <property type="project" value="UniProtKB-UniRule"/>
</dbReference>
<proteinExistence type="inferred from homology"/>